<evidence type="ECO:0000313" key="4">
    <source>
        <dbReference type="Proteomes" id="UP000094849"/>
    </source>
</evidence>
<feature type="domain" description="Rhodanese" evidence="2">
    <location>
        <begin position="61"/>
        <end position="184"/>
    </location>
</feature>
<name>A0A1E2UPB8_9GAMM</name>
<protein>
    <recommendedName>
        <fullName evidence="2">Rhodanese domain-containing protein</fullName>
    </recommendedName>
</protein>
<dbReference type="PANTHER" id="PTHR45431:SF3">
    <property type="entry name" value="RHODANESE-LIKE DOMAIN-CONTAINING PROTEIN 15, CHLOROPLASTIC"/>
    <property type="match status" value="1"/>
</dbReference>
<dbReference type="PROSITE" id="PS50206">
    <property type="entry name" value="RHODANESE_3"/>
    <property type="match status" value="1"/>
</dbReference>
<feature type="signal peptide" evidence="1">
    <location>
        <begin position="1"/>
        <end position="24"/>
    </location>
</feature>
<evidence type="ECO:0000313" key="3">
    <source>
        <dbReference type="EMBL" id="ODB96593.1"/>
    </source>
</evidence>
<proteinExistence type="predicted"/>
<dbReference type="Proteomes" id="UP000094849">
    <property type="component" value="Unassembled WGS sequence"/>
</dbReference>
<organism evidence="3 4">
    <name type="scientific">Candidatus Thiodiazotropha endoloripes</name>
    <dbReference type="NCBI Taxonomy" id="1818881"/>
    <lineage>
        <taxon>Bacteria</taxon>
        <taxon>Pseudomonadati</taxon>
        <taxon>Pseudomonadota</taxon>
        <taxon>Gammaproteobacteria</taxon>
        <taxon>Chromatiales</taxon>
        <taxon>Sedimenticolaceae</taxon>
        <taxon>Candidatus Thiodiazotropha</taxon>
    </lineage>
</organism>
<dbReference type="InterPro" id="IPR001763">
    <property type="entry name" value="Rhodanese-like_dom"/>
</dbReference>
<dbReference type="EMBL" id="LVJZ01000003">
    <property type="protein sequence ID" value="ODB96593.1"/>
    <property type="molecule type" value="Genomic_DNA"/>
</dbReference>
<dbReference type="SUPFAM" id="SSF52821">
    <property type="entry name" value="Rhodanese/Cell cycle control phosphatase"/>
    <property type="match status" value="1"/>
</dbReference>
<feature type="chain" id="PRO_5009119081" description="Rhodanese domain-containing protein" evidence="1">
    <location>
        <begin position="25"/>
        <end position="247"/>
    </location>
</feature>
<dbReference type="Pfam" id="PF00581">
    <property type="entry name" value="Rhodanese"/>
    <property type="match status" value="1"/>
</dbReference>
<dbReference type="PANTHER" id="PTHR45431">
    <property type="entry name" value="RHODANESE-LIKE DOMAIN-CONTAINING PROTEIN 15, CHLOROPLASTIC"/>
    <property type="match status" value="1"/>
</dbReference>
<keyword evidence="1" id="KW-0732">Signal</keyword>
<keyword evidence="4" id="KW-1185">Reference proteome</keyword>
<sequence length="247" mass="27771">MKLIKTIALISAFLSVPLSTDILADGNRYFKDRLYHSEISAAEAYQALKSRGHYYGSHRSRGGRALLVDVRTMEEFAAGHPKRSYNIPYPRVCTGCDTQTEENFYWEVYELANGDTDRLIMTLCRTGSRSVGAGNVLANPSEYGIDGPAFTNVRNIWEGFVGQYKYAYDGGTILLDTDGSPVALDLNNNGEMDSDTADVYVERNDMNPDKDGWRNFQQLPWTTKVNFRNAYQNDPDPYEALTLTPVD</sequence>
<dbReference type="RefSeq" id="WP_069024328.1">
    <property type="nucleotide sequence ID" value="NZ_LVJZ01000003.1"/>
</dbReference>
<dbReference type="InterPro" id="IPR052367">
    <property type="entry name" value="Thiosulfate_ST/Rhodanese-like"/>
</dbReference>
<evidence type="ECO:0000256" key="1">
    <source>
        <dbReference type="SAM" id="SignalP"/>
    </source>
</evidence>
<comment type="caution">
    <text evidence="3">The sequence shown here is derived from an EMBL/GenBank/DDBJ whole genome shotgun (WGS) entry which is preliminary data.</text>
</comment>
<dbReference type="AlphaFoldDB" id="A0A1E2UPB8"/>
<dbReference type="STRING" id="1818881.A3196_07390"/>
<dbReference type="Gene3D" id="3.40.250.10">
    <property type="entry name" value="Rhodanese-like domain"/>
    <property type="match status" value="1"/>
</dbReference>
<evidence type="ECO:0000259" key="2">
    <source>
        <dbReference type="PROSITE" id="PS50206"/>
    </source>
</evidence>
<dbReference type="InterPro" id="IPR036873">
    <property type="entry name" value="Rhodanese-like_dom_sf"/>
</dbReference>
<reference evidence="3 4" key="1">
    <citation type="submission" date="2016-03" db="EMBL/GenBank/DDBJ databases">
        <title>Chemosynthetic sulphur-oxidizing symbionts of marine invertebrate animals are capable of nitrogen fixation.</title>
        <authorList>
            <person name="Petersen J.M."/>
            <person name="Kemper A."/>
            <person name="Gruber-Vodicka H."/>
            <person name="Cardini U."/>
            <person name="Geest Mvander."/>
            <person name="Kleiner M."/>
            <person name="Bulgheresi S."/>
            <person name="Fussmann M."/>
            <person name="Herbold C."/>
            <person name="Seah B.K.B."/>
            <person name="Antony C.Paul."/>
            <person name="Liu D."/>
            <person name="Belitz A."/>
            <person name="Weber M."/>
        </authorList>
    </citation>
    <scope>NUCLEOTIDE SEQUENCE [LARGE SCALE GENOMIC DNA]</scope>
    <source>
        <strain evidence="3">G_D</strain>
    </source>
</reference>
<accession>A0A1E2UPB8</accession>
<gene>
    <name evidence="3" type="ORF">A3196_07390</name>
</gene>